<feature type="transmembrane region" description="Helical" evidence="1">
    <location>
        <begin position="127"/>
        <end position="148"/>
    </location>
</feature>
<reference evidence="2" key="1">
    <citation type="journal article" date="2020" name="mSystems">
        <title>Genome- and Community-Level Interaction Insights into Carbon Utilization and Element Cycling Functions of Hydrothermarchaeota in Hydrothermal Sediment.</title>
        <authorList>
            <person name="Zhou Z."/>
            <person name="Liu Y."/>
            <person name="Xu W."/>
            <person name="Pan J."/>
            <person name="Luo Z.H."/>
            <person name="Li M."/>
        </authorList>
    </citation>
    <scope>NUCLEOTIDE SEQUENCE [LARGE SCALE GENOMIC DNA]</scope>
    <source>
        <strain evidence="2">HyVt-493</strain>
    </source>
</reference>
<feature type="transmembrane region" description="Helical" evidence="1">
    <location>
        <begin position="168"/>
        <end position="190"/>
    </location>
</feature>
<keyword evidence="1" id="KW-0472">Membrane</keyword>
<protein>
    <submittedName>
        <fullName evidence="2">Uncharacterized protein</fullName>
    </submittedName>
</protein>
<organism evidence="2">
    <name type="scientific">Leucothrix mucor</name>
    <dbReference type="NCBI Taxonomy" id="45248"/>
    <lineage>
        <taxon>Bacteria</taxon>
        <taxon>Pseudomonadati</taxon>
        <taxon>Pseudomonadota</taxon>
        <taxon>Gammaproteobacteria</taxon>
        <taxon>Thiotrichales</taxon>
        <taxon>Thiotrichaceae</taxon>
        <taxon>Leucothrix</taxon>
    </lineage>
</organism>
<dbReference type="EMBL" id="DRMS01000119">
    <property type="protein sequence ID" value="HFC91736.1"/>
    <property type="molecule type" value="Genomic_DNA"/>
</dbReference>
<name>A0A7V2T1S8_LEUMU</name>
<evidence type="ECO:0000313" key="2">
    <source>
        <dbReference type="EMBL" id="HFC91736.1"/>
    </source>
</evidence>
<dbReference type="Proteomes" id="UP000885750">
    <property type="component" value="Unassembled WGS sequence"/>
</dbReference>
<sequence length="212" mass="23985">MEIDFKIITAVVIGVFGLVQWLSKRNIDKSKSNRESLTQLSELLSEDINIMSEEKKLLVEEAMSAHYKKNIYINEILLLLKAVSPKSAIENYLKYRRYLKVEGNIITYKKNPFTSIPLIERKLPTMLIMRVIGYFIFAFIGGSIIQYSASEIISFNYSQLSNEMISNLVSNITFLMVGISFGFVAVILLLDGLLIPSKAVLENGLKGVFESI</sequence>
<accession>A0A7V2T1S8</accession>
<keyword evidence="1" id="KW-0812">Transmembrane</keyword>
<feature type="transmembrane region" description="Helical" evidence="1">
    <location>
        <begin position="6"/>
        <end position="23"/>
    </location>
</feature>
<comment type="caution">
    <text evidence="2">The sequence shown here is derived from an EMBL/GenBank/DDBJ whole genome shotgun (WGS) entry which is preliminary data.</text>
</comment>
<dbReference type="AlphaFoldDB" id="A0A7V2T1S8"/>
<gene>
    <name evidence="2" type="ORF">ENJ51_02870</name>
</gene>
<keyword evidence="1" id="KW-1133">Transmembrane helix</keyword>
<evidence type="ECO:0000256" key="1">
    <source>
        <dbReference type="SAM" id="Phobius"/>
    </source>
</evidence>
<proteinExistence type="predicted"/>